<dbReference type="RefSeq" id="WP_193909806.1">
    <property type="nucleotide sequence ID" value="NZ_PRDL01000001.1"/>
</dbReference>
<evidence type="ECO:0000256" key="9">
    <source>
        <dbReference type="RuleBase" id="RU362045"/>
    </source>
</evidence>
<dbReference type="Pfam" id="PF00982">
    <property type="entry name" value="Glyco_transf_20"/>
    <property type="match status" value="1"/>
</dbReference>
<accession>A0A928YUR9</accession>
<dbReference type="SUPFAM" id="SSF53756">
    <property type="entry name" value="UDP-Glycosyltransferase/glycogen phosphorylase"/>
    <property type="match status" value="1"/>
</dbReference>
<reference evidence="10" key="1">
    <citation type="submission" date="2018-07" db="EMBL/GenBank/DDBJ databases">
        <title>Genome assembly of strain Ka43.</title>
        <authorList>
            <person name="Kukolya J."/>
            <person name="Nagy I."/>
            <person name="Horvath B."/>
            <person name="Toth A."/>
        </authorList>
    </citation>
    <scope>NUCLEOTIDE SEQUENCE</scope>
    <source>
        <strain evidence="10">KB43</strain>
    </source>
</reference>
<evidence type="ECO:0000256" key="8">
    <source>
        <dbReference type="ARBA" id="ARBA00048039"/>
    </source>
</evidence>
<dbReference type="GO" id="GO:0003825">
    <property type="term" value="F:alpha,alpha-trehalose-phosphate synthase (UDP-forming) activity"/>
    <property type="evidence" value="ECO:0007669"/>
    <property type="project" value="UniProtKB-UniRule"/>
</dbReference>
<comment type="subunit">
    <text evidence="3 9">Homotetramer.</text>
</comment>
<evidence type="ECO:0000256" key="7">
    <source>
        <dbReference type="ARBA" id="ARBA00022679"/>
    </source>
</evidence>
<dbReference type="InterPro" id="IPR012766">
    <property type="entry name" value="Trehalose_OtsA"/>
</dbReference>
<gene>
    <name evidence="10" type="primary">otsA</name>
    <name evidence="10" type="ORF">C4F51_11280</name>
</gene>
<comment type="function">
    <text evidence="9">Probably involved in the osmoprotection via the biosynthesis of trehalose. Catalyzes the transfer of glucose from UDP-alpha-D-glucose (UDP-Glc) to D-glucose 6-phosphate (Glc-6-P) to form trehalose-6-phosphate. Acts with retention of the anomeric configuration of the UDP-sugar donor.</text>
</comment>
<dbReference type="PANTHER" id="PTHR10788:SF106">
    <property type="entry name" value="BCDNA.GH08860"/>
    <property type="match status" value="1"/>
</dbReference>
<dbReference type="NCBIfam" id="TIGR02400">
    <property type="entry name" value="trehalose_OtsA"/>
    <property type="match status" value="1"/>
</dbReference>
<keyword evidence="7 9" id="KW-0808">Transferase</keyword>
<protein>
    <recommendedName>
        <fullName evidence="5 9">Trehalose-6-phosphate synthase</fullName>
        <ecNumber evidence="4 9">2.4.1.15</ecNumber>
    </recommendedName>
    <alternativeName>
        <fullName evidence="9">Osmoregulatory trehalose synthesis protein A</fullName>
    </alternativeName>
    <alternativeName>
        <fullName evidence="9">UDP-glucose-glucosephosphate glucosyltransferase</fullName>
    </alternativeName>
</protein>
<evidence type="ECO:0000256" key="1">
    <source>
        <dbReference type="ARBA" id="ARBA00005199"/>
    </source>
</evidence>
<evidence type="ECO:0000256" key="4">
    <source>
        <dbReference type="ARBA" id="ARBA00012538"/>
    </source>
</evidence>
<dbReference type="Gene3D" id="3.40.50.2000">
    <property type="entry name" value="Glycogen Phosphorylase B"/>
    <property type="match status" value="2"/>
</dbReference>
<organism evidence="10 11">
    <name type="scientific">Cellvibrio polysaccharolyticus</name>
    <dbReference type="NCBI Taxonomy" id="2082724"/>
    <lineage>
        <taxon>Bacteria</taxon>
        <taxon>Pseudomonadati</taxon>
        <taxon>Pseudomonadota</taxon>
        <taxon>Gammaproteobacteria</taxon>
        <taxon>Cellvibrionales</taxon>
        <taxon>Cellvibrionaceae</taxon>
        <taxon>Cellvibrio</taxon>
    </lineage>
</organism>
<dbReference type="EMBL" id="PRDL01000001">
    <property type="protein sequence ID" value="MBE8717765.1"/>
    <property type="molecule type" value="Genomic_DNA"/>
</dbReference>
<dbReference type="GO" id="GO:0005992">
    <property type="term" value="P:trehalose biosynthetic process"/>
    <property type="evidence" value="ECO:0007669"/>
    <property type="project" value="UniProtKB-UniRule"/>
</dbReference>
<evidence type="ECO:0000256" key="5">
    <source>
        <dbReference type="ARBA" id="ARBA00018539"/>
    </source>
</evidence>
<proteinExistence type="inferred from homology"/>
<dbReference type="EC" id="2.4.1.15" evidence="4 9"/>
<name>A0A928YUR9_9GAMM</name>
<evidence type="ECO:0000313" key="11">
    <source>
        <dbReference type="Proteomes" id="UP000652567"/>
    </source>
</evidence>
<comment type="caution">
    <text evidence="10">The sequence shown here is derived from an EMBL/GenBank/DDBJ whole genome shotgun (WGS) entry which is preliminary data.</text>
</comment>
<dbReference type="Proteomes" id="UP000652567">
    <property type="component" value="Unassembled WGS sequence"/>
</dbReference>
<comment type="pathway">
    <text evidence="1 9">Glycan biosynthesis; trehalose biosynthesis.</text>
</comment>
<evidence type="ECO:0000256" key="3">
    <source>
        <dbReference type="ARBA" id="ARBA00011881"/>
    </source>
</evidence>
<evidence type="ECO:0000256" key="6">
    <source>
        <dbReference type="ARBA" id="ARBA00022676"/>
    </source>
</evidence>
<dbReference type="CDD" id="cd03788">
    <property type="entry name" value="GT20_TPS"/>
    <property type="match status" value="1"/>
</dbReference>
<keyword evidence="6 9" id="KW-0328">Glycosyltransferase</keyword>
<keyword evidence="11" id="KW-1185">Reference proteome</keyword>
<dbReference type="InterPro" id="IPR001830">
    <property type="entry name" value="Glyco_trans_20"/>
</dbReference>
<dbReference type="AlphaFoldDB" id="A0A928YUR9"/>
<comment type="similarity">
    <text evidence="2 9">Belongs to the glycosyltransferase 20 family.</text>
</comment>
<evidence type="ECO:0000256" key="2">
    <source>
        <dbReference type="ARBA" id="ARBA00008799"/>
    </source>
</evidence>
<sequence>MSRLIVISNRVNPPADTAVASVGGLAMALSAALRQENGLWFGWSGKVTPRFSNQIAIQRIGGVTVALINLEQQDLQEYYNGYANKTLWPLFHHRPDLVAFERSFDEGYSRVNQRFANTVFPLIEPDDIVWVHDYHMIPMGKRLREKGLKNRIGFFLHIPWPAPALLTTLPRHQELVESLFDYDLIGLQNEENANSLIEYILQVADGKMLPDGRISAYGKTTSIKAFPIGIDAREFMEASTSQKAREYYELMRYSSAGRKLIVGVDRLDYSKGLEERFVAYDQFLRNHPDYQGNVFFLQIATPSRGEVNAYQSIREKLDSMSGHINGEHATVDWVPLRYVNRSYRRDELAGIYRAAHVGLVTPLRDGMNLVAKEYIAAQDPEDPGVLILSEFAGAAAQMKDALIVNPFDRETVAEAIREALAMPLRERIARYEALMHGVVTDDVVAWRDNFVRELKSLDQNNKPSVVSIVP</sequence>
<comment type="catalytic activity">
    <reaction evidence="8 9">
        <text>D-glucose 6-phosphate + UDP-alpha-D-glucose = alpha,alpha-trehalose 6-phosphate + UDP + H(+)</text>
        <dbReference type="Rhea" id="RHEA:18889"/>
        <dbReference type="ChEBI" id="CHEBI:15378"/>
        <dbReference type="ChEBI" id="CHEBI:58223"/>
        <dbReference type="ChEBI" id="CHEBI:58429"/>
        <dbReference type="ChEBI" id="CHEBI:58885"/>
        <dbReference type="ChEBI" id="CHEBI:61548"/>
        <dbReference type="EC" id="2.4.1.15"/>
    </reaction>
</comment>
<evidence type="ECO:0000313" key="10">
    <source>
        <dbReference type="EMBL" id="MBE8717765.1"/>
    </source>
</evidence>
<dbReference type="PANTHER" id="PTHR10788">
    <property type="entry name" value="TREHALOSE-6-PHOSPHATE SYNTHASE"/>
    <property type="match status" value="1"/>
</dbReference>